<reference evidence="3" key="1">
    <citation type="submission" date="2023-01" db="EMBL/GenBank/DDBJ databases">
        <title>Colletotrichum chrysophilum M932 genome sequence.</title>
        <authorList>
            <person name="Baroncelli R."/>
        </authorList>
    </citation>
    <scope>NUCLEOTIDE SEQUENCE</scope>
    <source>
        <strain evidence="3">M932</strain>
    </source>
</reference>
<keyword evidence="4" id="KW-1185">Reference proteome</keyword>
<feature type="repeat" description="ANK" evidence="1">
    <location>
        <begin position="598"/>
        <end position="630"/>
    </location>
</feature>
<dbReference type="InterPro" id="IPR002110">
    <property type="entry name" value="Ankyrin_rpt"/>
</dbReference>
<feature type="compositionally biased region" description="Polar residues" evidence="2">
    <location>
        <begin position="230"/>
        <end position="251"/>
    </location>
</feature>
<accession>A0AAD9ALK6</accession>
<dbReference type="InterPro" id="IPR036770">
    <property type="entry name" value="Ankyrin_rpt-contain_sf"/>
</dbReference>
<dbReference type="EMBL" id="JAQOWY010000120">
    <property type="protein sequence ID" value="KAK1850421.1"/>
    <property type="molecule type" value="Genomic_DNA"/>
</dbReference>
<gene>
    <name evidence="3" type="ORF">CCHR01_06968</name>
</gene>
<sequence length="1022" mass="116209">MDPFSAATGVAGLISLGIEVCKGLNAYCRDYQSRDSDILALSQHAKSLEDFLRLIEGRMKGKFQVDQSLATTFEDCHATCNMCLQDFAALNTKYARPKAVSGYRKQGKAFVRQLQFPFHKHKFDGLKSQMLEFQNALSSCLLLLNYDRTTEVLHTTVSEAAKISSAIVLQGQRTTDQISLLLPQIDKSIDDRLSRLEELVLARSNKAPQTTQFHVQGEGKTIPIDDRQDLNTSGNLFDPGRQSTESPSSSVDIAMEPYPQRYQQLEERNTPLLSNFVCTCKHAPKCQPGYRSPEILEHKEVCPAAFLNKRRRTISGEIRIFSTLLRWKVSVRYSRFFLEDLQVQSNLTVTAIHDNSPAFKLINSLDEFNRQMTEDEVEAKLSIITRGLRQLFMDHKAWPTDITRTDENIIHRACAVFSSKKWPDNTHHLFVQLLAALVSMGVPINGDGRYGTPLRWFLYYHELNGSDLSIPKRTDGYLDHIQPYSFIARELILQGAIYSEKLEINPLPWTSWALSALLPHLGDALHGFDYGPLSSALIRRSEVDVRRLLCQSVDHVSEKGHHEQTPLHVSVYWPKGLKILFELANDACASIIDATDSTGYTPLQCAIYWPQAESVAMLLEKNATADLEDMSTYTTYDEASYGHYKLHDKEVCKVLVAALVDRRTKMLQYALEHLPESEVARFDLRNVSFLKETAFEVGESLKSCTAWVPADFVKVRPGSVYHSPFMTYILVEAMFQAGFHNTDSSWNGCTPLMMQNYNDLADFLRIFSWFRQKQANFLAIIPAGLLSRSGSPLPGPLQFRAIHRVASMLGYGTACMSKGDDNQYSQIRRQYLCLLRKIFLESCRDPCQCYCAPEGCDSISLLAKAWSRLLRDRLGMFSDGRYQPQVSNQSEDLGMMLGIISEEQDDVRAGFVRVCTFDRLEMRHTCCTHDLDCHDIDTLEPRIKLMDYTEAEEIRDEDRYLAETLEDLMVEFKPRLGDRTQSFRVFGDYWNKRMDEVNKGKDSISLEEAEACADIGVYLKAQ</sequence>
<evidence type="ECO:0000256" key="2">
    <source>
        <dbReference type="SAM" id="MobiDB-lite"/>
    </source>
</evidence>
<dbReference type="PROSITE" id="PS50088">
    <property type="entry name" value="ANK_REPEAT"/>
    <property type="match status" value="1"/>
</dbReference>
<dbReference type="Proteomes" id="UP001243330">
    <property type="component" value="Unassembled WGS sequence"/>
</dbReference>
<evidence type="ECO:0000313" key="4">
    <source>
        <dbReference type="Proteomes" id="UP001243330"/>
    </source>
</evidence>
<dbReference type="SUPFAM" id="SSF48403">
    <property type="entry name" value="Ankyrin repeat"/>
    <property type="match status" value="1"/>
</dbReference>
<evidence type="ECO:0000313" key="3">
    <source>
        <dbReference type="EMBL" id="KAK1850421.1"/>
    </source>
</evidence>
<comment type="caution">
    <text evidence="3">The sequence shown here is derived from an EMBL/GenBank/DDBJ whole genome shotgun (WGS) entry which is preliminary data.</text>
</comment>
<organism evidence="3 4">
    <name type="scientific">Colletotrichum chrysophilum</name>
    <dbReference type="NCBI Taxonomy" id="1836956"/>
    <lineage>
        <taxon>Eukaryota</taxon>
        <taxon>Fungi</taxon>
        <taxon>Dikarya</taxon>
        <taxon>Ascomycota</taxon>
        <taxon>Pezizomycotina</taxon>
        <taxon>Sordariomycetes</taxon>
        <taxon>Hypocreomycetidae</taxon>
        <taxon>Glomerellales</taxon>
        <taxon>Glomerellaceae</taxon>
        <taxon>Colletotrichum</taxon>
        <taxon>Colletotrichum gloeosporioides species complex</taxon>
    </lineage>
</organism>
<keyword evidence="1" id="KW-0040">ANK repeat</keyword>
<proteinExistence type="predicted"/>
<evidence type="ECO:0008006" key="5">
    <source>
        <dbReference type="Google" id="ProtNLM"/>
    </source>
</evidence>
<protein>
    <recommendedName>
        <fullName evidence="5">Fungal N-terminal domain-containing protein</fullName>
    </recommendedName>
</protein>
<feature type="region of interest" description="Disordered" evidence="2">
    <location>
        <begin position="222"/>
        <end position="252"/>
    </location>
</feature>
<evidence type="ECO:0000256" key="1">
    <source>
        <dbReference type="PROSITE-ProRule" id="PRU00023"/>
    </source>
</evidence>
<dbReference type="AlphaFoldDB" id="A0AAD9ALK6"/>
<dbReference type="Gene3D" id="1.25.40.20">
    <property type="entry name" value="Ankyrin repeat-containing domain"/>
    <property type="match status" value="1"/>
</dbReference>
<name>A0AAD9ALK6_9PEZI</name>